<proteinExistence type="predicted"/>
<dbReference type="RefSeq" id="WP_130063988.1">
    <property type="nucleotide sequence ID" value="NZ_RCXA01000049.1"/>
</dbReference>
<organism evidence="1 2">
    <name type="scientific">Alistipes finegoldii</name>
    <dbReference type="NCBI Taxonomy" id="214856"/>
    <lineage>
        <taxon>Bacteria</taxon>
        <taxon>Pseudomonadati</taxon>
        <taxon>Bacteroidota</taxon>
        <taxon>Bacteroidia</taxon>
        <taxon>Bacteroidales</taxon>
        <taxon>Rikenellaceae</taxon>
        <taxon>Alistipes</taxon>
    </lineage>
</organism>
<dbReference type="Gene3D" id="3.80.20.20">
    <property type="entry name" value="Receptor L-domain"/>
    <property type="match status" value="1"/>
</dbReference>
<evidence type="ECO:0000313" key="1">
    <source>
        <dbReference type="EMBL" id="KAA3157747.1"/>
    </source>
</evidence>
<keyword evidence="2" id="KW-1185">Reference proteome</keyword>
<feature type="non-terminal residue" evidence="1">
    <location>
        <position position="1"/>
    </location>
</feature>
<name>A0ABQ6S0E6_9BACT</name>
<dbReference type="Proteomes" id="UP000324870">
    <property type="component" value="Unassembled WGS sequence"/>
</dbReference>
<accession>A0ABQ6S0E6</accession>
<gene>
    <name evidence="1" type="ORF">F2A26_13930</name>
</gene>
<reference evidence="1 2" key="1">
    <citation type="journal article" date="2019" name="Nat. Med.">
        <title>A library of human gut bacterial isolates paired with longitudinal multiomics data enables mechanistic microbiome research.</title>
        <authorList>
            <person name="Poyet M."/>
            <person name="Groussin M."/>
            <person name="Gibbons S.M."/>
            <person name="Avila-Pacheco J."/>
            <person name="Jiang X."/>
            <person name="Kearney S.M."/>
            <person name="Perrotta A.R."/>
            <person name="Berdy B."/>
            <person name="Zhao S."/>
            <person name="Lieberman T.D."/>
            <person name="Swanson P.K."/>
            <person name="Smith M."/>
            <person name="Roesemann S."/>
            <person name="Alexander J.E."/>
            <person name="Rich S.A."/>
            <person name="Livny J."/>
            <person name="Vlamakis H."/>
            <person name="Clish C."/>
            <person name="Bullock K."/>
            <person name="Deik A."/>
            <person name="Scott J."/>
            <person name="Pierce K.A."/>
            <person name="Xavier R.J."/>
            <person name="Alm E.J."/>
        </authorList>
    </citation>
    <scope>NUCLEOTIDE SEQUENCE [LARGE SCALE GENOMIC DNA]</scope>
    <source>
        <strain evidence="1 2">BIOML-A1</strain>
    </source>
</reference>
<evidence type="ECO:0008006" key="3">
    <source>
        <dbReference type="Google" id="ProtNLM"/>
    </source>
</evidence>
<comment type="caution">
    <text evidence="1">The sequence shown here is derived from an EMBL/GenBank/DDBJ whole genome shotgun (WGS) entry which is preliminary data.</text>
</comment>
<dbReference type="SUPFAM" id="SSF52058">
    <property type="entry name" value="L domain-like"/>
    <property type="match status" value="1"/>
</dbReference>
<evidence type="ECO:0000313" key="2">
    <source>
        <dbReference type="Proteomes" id="UP000324870"/>
    </source>
</evidence>
<dbReference type="EMBL" id="VVND01000035">
    <property type="protein sequence ID" value="KAA3157747.1"/>
    <property type="molecule type" value="Genomic_DNA"/>
</dbReference>
<protein>
    <recommendedName>
        <fullName evidence="3">Receptor L-domain domain-containing protein</fullName>
    </recommendedName>
</protein>
<sequence>TTSTSKNIMLKTVNLPSLLGVTGDFVVNSSVIEKISIPKVEFIGEDMYITSDALLDLDANAVESVGASLIVKGSVAQKESATTEAIVFSALKRVGNELTVQYFPKLQGIYLPALESVAGTASFSDMSSIGSLAMTELHSVGGLTIKNCKEISIVELPGLISCGETSVDANKVNKFNISSLKDVLGDMTLSNLLIEELDLSQINFNGNTLTLQCKQLNKIVGSETFNGSLLLLPKNCRLTELTLEGISNIEGDFQCKDYFYVKEFVMPFIRVAGNMTIALNSGSVDTGAEIEFPKLQEIGGTLTLENNTNANNITFPSLKKILGSCSVTTDFLKNDIEFTSLESIGTDGANTQIEFKIDVTNILCPKLKTINGLFNIVTSTVVWGMTADEVSYPTVESISENLSITCPYSDLGSNGILSIDFSGLKSVKGISISGQGDVSDFSSFKYLFENNVLTGESQWSVRECAYNPTYQDMKDGKYKPAE</sequence>
<dbReference type="InterPro" id="IPR036941">
    <property type="entry name" value="Rcpt_L-dom_sf"/>
</dbReference>